<dbReference type="PROSITE" id="PS01009">
    <property type="entry name" value="CRISP_1"/>
    <property type="match status" value="1"/>
</dbReference>
<feature type="domain" description="SCP" evidence="2">
    <location>
        <begin position="30"/>
        <end position="169"/>
    </location>
</feature>
<name>A0A844YBU2_9SPHN</name>
<dbReference type="PANTHER" id="PTHR10334">
    <property type="entry name" value="CYSTEINE-RICH SECRETORY PROTEIN-RELATED"/>
    <property type="match status" value="1"/>
</dbReference>
<evidence type="ECO:0000313" key="4">
    <source>
        <dbReference type="Proteomes" id="UP000445582"/>
    </source>
</evidence>
<gene>
    <name evidence="3" type="ORF">GRI48_01525</name>
</gene>
<dbReference type="InterPro" id="IPR035940">
    <property type="entry name" value="CAP_sf"/>
</dbReference>
<dbReference type="Pfam" id="PF00188">
    <property type="entry name" value="CAP"/>
    <property type="match status" value="1"/>
</dbReference>
<dbReference type="EMBL" id="WTYN01000001">
    <property type="protein sequence ID" value="MXO61681.1"/>
    <property type="molecule type" value="Genomic_DNA"/>
</dbReference>
<dbReference type="PRINTS" id="PR00837">
    <property type="entry name" value="V5TPXLIKE"/>
</dbReference>
<dbReference type="Proteomes" id="UP000445582">
    <property type="component" value="Unassembled WGS sequence"/>
</dbReference>
<proteinExistence type="predicted"/>
<dbReference type="InterPro" id="IPR002413">
    <property type="entry name" value="V5_allergen-like"/>
</dbReference>
<evidence type="ECO:0000313" key="3">
    <source>
        <dbReference type="EMBL" id="MXO61681.1"/>
    </source>
</evidence>
<dbReference type="OrthoDB" id="9794228at2"/>
<dbReference type="InterPro" id="IPR018244">
    <property type="entry name" value="Allrgn_V5/Tpx1_CS"/>
</dbReference>
<feature type="chain" id="PRO_5032525120" evidence="1">
    <location>
        <begin position="28"/>
        <end position="172"/>
    </location>
</feature>
<dbReference type="GO" id="GO:0005576">
    <property type="term" value="C:extracellular region"/>
    <property type="evidence" value="ECO:0007669"/>
    <property type="project" value="InterPro"/>
</dbReference>
<protein>
    <submittedName>
        <fullName evidence="3">SCP-like extracellular</fullName>
    </submittedName>
</protein>
<reference evidence="3 4" key="1">
    <citation type="submission" date="2019-12" db="EMBL/GenBank/DDBJ databases">
        <title>Genomic-based taxomic classification of the family Erythrobacteraceae.</title>
        <authorList>
            <person name="Xu L."/>
        </authorList>
    </citation>
    <scope>NUCLEOTIDE SEQUENCE [LARGE SCALE GENOMIC DNA]</scope>
    <source>
        <strain evidence="3 4">MCCC 1A09965</strain>
    </source>
</reference>
<dbReference type="PRINTS" id="PR00838">
    <property type="entry name" value="V5ALLERGEN"/>
</dbReference>
<sequence length="172" mass="19039">MKHAIGLALVTGAMLAGMAMQTPPVQASSGFAAELLMHHNVERKRLGKPPLAWSSKLAQDAKRWADRLARSDRLEHSSQAERGGAGENLWMGYAGYYSAGDMIGGFIDERRHFKPGTFPNISRTGNWRDVGHYSQIIWRDTQQVGCAVAKGRTNDFLVCRYWPAGNTYGKEA</sequence>
<evidence type="ECO:0000259" key="2">
    <source>
        <dbReference type="SMART" id="SM00198"/>
    </source>
</evidence>
<dbReference type="Gene3D" id="3.40.33.10">
    <property type="entry name" value="CAP"/>
    <property type="match status" value="1"/>
</dbReference>
<keyword evidence="4" id="KW-1185">Reference proteome</keyword>
<dbReference type="SUPFAM" id="SSF55797">
    <property type="entry name" value="PR-1-like"/>
    <property type="match status" value="1"/>
</dbReference>
<accession>A0A844YBU2</accession>
<evidence type="ECO:0000256" key="1">
    <source>
        <dbReference type="SAM" id="SignalP"/>
    </source>
</evidence>
<dbReference type="AlphaFoldDB" id="A0A844YBU2"/>
<keyword evidence="1" id="KW-0732">Signal</keyword>
<dbReference type="SMART" id="SM00198">
    <property type="entry name" value="SCP"/>
    <property type="match status" value="1"/>
</dbReference>
<dbReference type="InterPro" id="IPR014044">
    <property type="entry name" value="CAP_dom"/>
</dbReference>
<dbReference type="InterPro" id="IPR001283">
    <property type="entry name" value="CRISP-related"/>
</dbReference>
<comment type="caution">
    <text evidence="3">The sequence shown here is derived from an EMBL/GenBank/DDBJ whole genome shotgun (WGS) entry which is preliminary data.</text>
</comment>
<organism evidence="3 4">
    <name type="scientific">Qipengyuania oceanensis</name>
    <dbReference type="NCBI Taxonomy" id="1463597"/>
    <lineage>
        <taxon>Bacteria</taxon>
        <taxon>Pseudomonadati</taxon>
        <taxon>Pseudomonadota</taxon>
        <taxon>Alphaproteobacteria</taxon>
        <taxon>Sphingomonadales</taxon>
        <taxon>Erythrobacteraceae</taxon>
        <taxon>Qipengyuania</taxon>
    </lineage>
</organism>
<feature type="signal peptide" evidence="1">
    <location>
        <begin position="1"/>
        <end position="27"/>
    </location>
</feature>
<dbReference type="RefSeq" id="WP_160670396.1">
    <property type="nucleotide sequence ID" value="NZ_WTYN01000001.1"/>
</dbReference>